<evidence type="ECO:0000313" key="4">
    <source>
        <dbReference type="Proteomes" id="UP000216998"/>
    </source>
</evidence>
<feature type="coiled-coil region" evidence="1">
    <location>
        <begin position="56"/>
        <end position="90"/>
    </location>
</feature>
<keyword evidence="4" id="KW-1185">Reference proteome</keyword>
<name>A0A255YYF3_9PROT</name>
<reference evidence="3 4" key="1">
    <citation type="submission" date="2017-07" db="EMBL/GenBank/DDBJ databases">
        <title>Niveispirillum cyanobacteriorum sp. nov., isolated from cyanobacterial aggregates in a eutrophic lake.</title>
        <authorList>
            <person name="Cai H."/>
        </authorList>
    </citation>
    <scope>NUCLEOTIDE SEQUENCE [LARGE SCALE GENOMIC DNA]</scope>
    <source>
        <strain evidence="4">TH1-14</strain>
    </source>
</reference>
<evidence type="ECO:0000256" key="2">
    <source>
        <dbReference type="SAM" id="Phobius"/>
    </source>
</evidence>
<keyword evidence="2" id="KW-1133">Transmembrane helix</keyword>
<sequence>MSYGLYDHHRRYRRRVWARVGKAALWLILLGGVAGFSYLVGVEQLKSREGSMQEELAAMIAAKDKAERRAQQLQQIAQTQEVRANELEIRLQREVPGGELAKLTELMARKLAEGVNPERMAFVIEQTSNPRSCVRPETKRFVLPTPIYKGANTQVAFADGTIIVTGEGVPARNEGGNPEAWYDPTKPVKIRFTDAAGKVQETEGVLPLTHKLITADKEVRLTVGAGARSFVEVTGEICRFP</sequence>
<dbReference type="AlphaFoldDB" id="A0A255YYF3"/>
<keyword evidence="2" id="KW-0472">Membrane</keyword>
<dbReference type="OrthoDB" id="7339473at2"/>
<comment type="caution">
    <text evidence="3">The sequence shown here is derived from an EMBL/GenBank/DDBJ whole genome shotgun (WGS) entry which is preliminary data.</text>
</comment>
<evidence type="ECO:0000313" key="3">
    <source>
        <dbReference type="EMBL" id="OYQ34209.1"/>
    </source>
</evidence>
<dbReference type="RefSeq" id="WP_094456618.1">
    <property type="nucleotide sequence ID" value="NZ_NOXU01000029.1"/>
</dbReference>
<proteinExistence type="predicted"/>
<evidence type="ECO:0000256" key="1">
    <source>
        <dbReference type="SAM" id="Coils"/>
    </source>
</evidence>
<dbReference type="Proteomes" id="UP000216998">
    <property type="component" value="Unassembled WGS sequence"/>
</dbReference>
<protein>
    <submittedName>
        <fullName evidence="3">Uncharacterized protein</fullName>
    </submittedName>
</protein>
<keyword evidence="1" id="KW-0175">Coiled coil</keyword>
<keyword evidence="2" id="KW-0812">Transmembrane</keyword>
<feature type="transmembrane region" description="Helical" evidence="2">
    <location>
        <begin position="20"/>
        <end position="40"/>
    </location>
</feature>
<gene>
    <name evidence="3" type="ORF">CHU95_12205</name>
</gene>
<dbReference type="EMBL" id="NOXU01000029">
    <property type="protein sequence ID" value="OYQ34209.1"/>
    <property type="molecule type" value="Genomic_DNA"/>
</dbReference>
<accession>A0A255YYF3</accession>
<organism evidence="3 4">
    <name type="scientific">Niveispirillum lacus</name>
    <dbReference type="NCBI Taxonomy" id="1981099"/>
    <lineage>
        <taxon>Bacteria</taxon>
        <taxon>Pseudomonadati</taxon>
        <taxon>Pseudomonadota</taxon>
        <taxon>Alphaproteobacteria</taxon>
        <taxon>Rhodospirillales</taxon>
        <taxon>Azospirillaceae</taxon>
        <taxon>Niveispirillum</taxon>
    </lineage>
</organism>